<accession>A0YD92</accession>
<evidence type="ECO:0000256" key="17">
    <source>
        <dbReference type="PIRSR" id="PIRSR000169-1"/>
    </source>
</evidence>
<dbReference type="NCBIfam" id="TIGR02968">
    <property type="entry name" value="succ_dehyd_anc"/>
    <property type="match status" value="1"/>
</dbReference>
<keyword evidence="21" id="KW-1185">Reference proteome</keyword>
<evidence type="ECO:0000256" key="7">
    <source>
        <dbReference type="ARBA" id="ARBA00022519"/>
    </source>
</evidence>
<dbReference type="InterPro" id="IPR034804">
    <property type="entry name" value="SQR/QFR_C/D"/>
</dbReference>
<dbReference type="GO" id="GO:0017004">
    <property type="term" value="P:cytochrome complex assembly"/>
    <property type="evidence" value="ECO:0007669"/>
    <property type="project" value="TreeGrafter"/>
</dbReference>
<evidence type="ECO:0000256" key="19">
    <source>
        <dbReference type="SAM" id="Phobius"/>
    </source>
</evidence>
<evidence type="ECO:0000256" key="12">
    <source>
        <dbReference type="ARBA" id="ARBA00022982"/>
    </source>
</evidence>
<keyword evidence="14 18" id="KW-0408">Iron</keyword>
<evidence type="ECO:0000256" key="14">
    <source>
        <dbReference type="ARBA" id="ARBA00023004"/>
    </source>
</evidence>
<dbReference type="EMBL" id="AAVT01000004">
    <property type="protein sequence ID" value="EAW31195.1"/>
    <property type="molecule type" value="Genomic_DNA"/>
</dbReference>
<name>A0YD92_9GAMM</name>
<dbReference type="Pfam" id="PF01127">
    <property type="entry name" value="Sdh_cyt"/>
    <property type="match status" value="1"/>
</dbReference>
<evidence type="ECO:0000256" key="11">
    <source>
        <dbReference type="ARBA" id="ARBA00022723"/>
    </source>
</evidence>
<dbReference type="OrthoDB" id="5612767at2"/>
<evidence type="ECO:0000313" key="20">
    <source>
        <dbReference type="EMBL" id="EAW31195.1"/>
    </source>
</evidence>
<keyword evidence="8 16" id="KW-0816">Tricarboxylic acid cycle</keyword>
<evidence type="ECO:0000256" key="4">
    <source>
        <dbReference type="ARBA" id="ARBA00019425"/>
    </source>
</evidence>
<dbReference type="AlphaFoldDB" id="A0YD92"/>
<dbReference type="CDD" id="cd03494">
    <property type="entry name" value="SQR_TypeC_SdhD"/>
    <property type="match status" value="1"/>
</dbReference>
<keyword evidence="11 18" id="KW-0479">Metal-binding</keyword>
<comment type="caution">
    <text evidence="20">The sequence shown here is derived from an EMBL/GenBank/DDBJ whole genome shotgun (WGS) entry which is preliminary data.</text>
</comment>
<dbReference type="GO" id="GO:0046872">
    <property type="term" value="F:metal ion binding"/>
    <property type="evidence" value="ECO:0007669"/>
    <property type="project" value="UniProtKB-KW"/>
</dbReference>
<comment type="pathway">
    <text evidence="3 16">Carbohydrate metabolism; tricarboxylic acid cycle.</text>
</comment>
<dbReference type="PIRSF" id="PIRSF000169">
    <property type="entry name" value="SDH_D"/>
    <property type="match status" value="1"/>
</dbReference>
<protein>
    <recommendedName>
        <fullName evidence="4 16">Succinate dehydrogenase hydrophobic membrane anchor subunit</fullName>
    </recommendedName>
</protein>
<dbReference type="PANTHER" id="PTHR38689:SF1">
    <property type="entry name" value="SUCCINATE DEHYDROGENASE HYDROPHOBIC MEMBRANE ANCHOR SUBUNIT"/>
    <property type="match status" value="1"/>
</dbReference>
<dbReference type="PANTHER" id="PTHR38689">
    <property type="entry name" value="SUCCINATE DEHYDROGENASE HYDROPHOBIC MEMBRANE ANCHOR SUBUNIT"/>
    <property type="match status" value="1"/>
</dbReference>
<dbReference type="GO" id="GO:0006099">
    <property type="term" value="P:tricarboxylic acid cycle"/>
    <property type="evidence" value="ECO:0007669"/>
    <property type="project" value="UniProtKB-UniRule"/>
</dbReference>
<comment type="function">
    <text evidence="1 16">Membrane-anchoring subunit of succinate dehydrogenase (SDH).</text>
</comment>
<comment type="cofactor">
    <cofactor evidence="18">
        <name>heme</name>
        <dbReference type="ChEBI" id="CHEBI:30413"/>
    </cofactor>
    <text evidence="18">The heme is bound between the two transmembrane subunits.</text>
</comment>
<evidence type="ECO:0000256" key="6">
    <source>
        <dbReference type="ARBA" id="ARBA00022475"/>
    </source>
</evidence>
<evidence type="ECO:0000256" key="16">
    <source>
        <dbReference type="PIRNR" id="PIRNR000169"/>
    </source>
</evidence>
<dbReference type="GO" id="GO:0009055">
    <property type="term" value="F:electron transfer activity"/>
    <property type="evidence" value="ECO:0007669"/>
    <property type="project" value="TreeGrafter"/>
</dbReference>
<proteinExistence type="predicted"/>
<keyword evidence="5 16" id="KW-0813">Transport</keyword>
<dbReference type="InterPro" id="IPR014312">
    <property type="entry name" value="Succ_DH_anchor"/>
</dbReference>
<feature type="binding site" description="axial binding residue" evidence="18">
    <location>
        <position position="70"/>
    </location>
    <ligand>
        <name>heme</name>
        <dbReference type="ChEBI" id="CHEBI:30413"/>
        <note>ligand shared with second transmembrane subunit</note>
    </ligand>
    <ligandPart>
        <name>Fe</name>
        <dbReference type="ChEBI" id="CHEBI:18248"/>
    </ligandPart>
</feature>
<sequence length="128" mass="14030">MVTSVTNLGRSGLSDWMIQRITGVILLAYTLFIAAVLFIVAPEFAEWKALFGQTWVKVFSLAAVLSVAAHAWIGLWCVSTDYLVTHVLTIKLGPAAGAQANLLRWCFQAAGAIVLFTYVVWGIQILWS</sequence>
<evidence type="ECO:0000313" key="21">
    <source>
        <dbReference type="Proteomes" id="UP000004931"/>
    </source>
</evidence>
<feature type="transmembrane region" description="Helical" evidence="19">
    <location>
        <begin position="105"/>
        <end position="127"/>
    </location>
</feature>
<dbReference type="STRING" id="247633.GP2143_03703"/>
<dbReference type="UniPathway" id="UPA00223"/>
<gene>
    <name evidence="20" type="ORF">GP2143_03703</name>
</gene>
<evidence type="ECO:0000256" key="1">
    <source>
        <dbReference type="ARBA" id="ARBA00004050"/>
    </source>
</evidence>
<comment type="subcellular location">
    <subcellularLocation>
        <location evidence="2 16">Cell inner membrane</location>
        <topology evidence="2 16">Multi-pass membrane protein</topology>
    </subcellularLocation>
</comment>
<evidence type="ECO:0000256" key="3">
    <source>
        <dbReference type="ARBA" id="ARBA00005163"/>
    </source>
</evidence>
<keyword evidence="6 16" id="KW-1003">Cell membrane</keyword>
<evidence type="ECO:0000256" key="9">
    <source>
        <dbReference type="ARBA" id="ARBA00022617"/>
    </source>
</evidence>
<evidence type="ECO:0000256" key="13">
    <source>
        <dbReference type="ARBA" id="ARBA00022989"/>
    </source>
</evidence>
<dbReference type="GO" id="GO:0005886">
    <property type="term" value="C:plasma membrane"/>
    <property type="evidence" value="ECO:0007669"/>
    <property type="project" value="UniProtKB-SubCell"/>
</dbReference>
<dbReference type="Gene3D" id="1.20.1300.10">
    <property type="entry name" value="Fumarate reductase/succinate dehydrogenase, transmembrane subunit"/>
    <property type="match status" value="1"/>
</dbReference>
<dbReference type="Proteomes" id="UP000004931">
    <property type="component" value="Unassembled WGS sequence"/>
</dbReference>
<evidence type="ECO:0000256" key="2">
    <source>
        <dbReference type="ARBA" id="ARBA00004429"/>
    </source>
</evidence>
<reference evidence="20 21" key="1">
    <citation type="journal article" date="2010" name="J. Bacteriol.">
        <title>Genome sequence of the oligotrophic marine Gammaproteobacterium HTCC2143, isolated from the Oregon Coast.</title>
        <authorList>
            <person name="Oh H.M."/>
            <person name="Kang I."/>
            <person name="Ferriera S."/>
            <person name="Giovannoni S.J."/>
            <person name="Cho J.C."/>
        </authorList>
    </citation>
    <scope>NUCLEOTIDE SEQUENCE [LARGE SCALE GENOMIC DNA]</scope>
    <source>
        <strain evidence="20 21">HTCC2143</strain>
    </source>
</reference>
<keyword evidence="12 16" id="KW-0249">Electron transport</keyword>
<feature type="binding site" evidence="17">
    <location>
        <position position="82"/>
    </location>
    <ligand>
        <name>a ubiquinone</name>
        <dbReference type="ChEBI" id="CHEBI:16389"/>
    </ligand>
</feature>
<evidence type="ECO:0000256" key="5">
    <source>
        <dbReference type="ARBA" id="ARBA00022448"/>
    </source>
</evidence>
<dbReference type="eggNOG" id="COG2142">
    <property type="taxonomic scope" value="Bacteria"/>
</dbReference>
<dbReference type="GO" id="GO:0020037">
    <property type="term" value="F:heme binding"/>
    <property type="evidence" value="ECO:0007669"/>
    <property type="project" value="InterPro"/>
</dbReference>
<keyword evidence="13 19" id="KW-1133">Transmembrane helix</keyword>
<organism evidence="20 21">
    <name type="scientific">marine gamma proteobacterium HTCC2143</name>
    <dbReference type="NCBI Taxonomy" id="247633"/>
    <lineage>
        <taxon>Bacteria</taxon>
        <taxon>Pseudomonadati</taxon>
        <taxon>Pseudomonadota</taxon>
        <taxon>Gammaproteobacteria</taxon>
        <taxon>Cellvibrionales</taxon>
        <taxon>Spongiibacteraceae</taxon>
        <taxon>BD1-7 clade</taxon>
    </lineage>
</organism>
<keyword evidence="7 16" id="KW-0997">Cell inner membrane</keyword>
<feature type="transmembrane region" description="Helical" evidence="19">
    <location>
        <begin position="21"/>
        <end position="41"/>
    </location>
</feature>
<evidence type="ECO:0000256" key="10">
    <source>
        <dbReference type="ARBA" id="ARBA00022692"/>
    </source>
</evidence>
<evidence type="ECO:0000256" key="18">
    <source>
        <dbReference type="PIRSR" id="PIRSR000169-2"/>
    </source>
</evidence>
<keyword evidence="9 18" id="KW-0349">Heme</keyword>
<evidence type="ECO:0000256" key="8">
    <source>
        <dbReference type="ARBA" id="ARBA00022532"/>
    </source>
</evidence>
<feature type="transmembrane region" description="Helical" evidence="19">
    <location>
        <begin position="61"/>
        <end position="84"/>
    </location>
</feature>
<dbReference type="SUPFAM" id="SSF81343">
    <property type="entry name" value="Fumarate reductase respiratory complex transmembrane subunits"/>
    <property type="match status" value="1"/>
</dbReference>
<keyword evidence="10 19" id="KW-0812">Transmembrane</keyword>
<evidence type="ECO:0000256" key="15">
    <source>
        <dbReference type="ARBA" id="ARBA00023136"/>
    </source>
</evidence>
<keyword evidence="15 16" id="KW-0472">Membrane</keyword>
<dbReference type="InterPro" id="IPR000701">
    <property type="entry name" value="SuccDH_FuR_B_TM-su"/>
</dbReference>